<evidence type="ECO:0000313" key="6">
    <source>
        <dbReference type="EMBL" id="MDX5930596.1"/>
    </source>
</evidence>
<name>A0AAW9DNF7_ACIAO</name>
<evidence type="ECO:0000256" key="1">
    <source>
        <dbReference type="ARBA" id="ARBA00001947"/>
    </source>
</evidence>
<dbReference type="RefSeq" id="WP_319613530.1">
    <property type="nucleotide sequence ID" value="NZ_JAWXYB010000018.1"/>
</dbReference>
<keyword evidence="7" id="KW-1185">Reference proteome</keyword>
<dbReference type="Proteomes" id="UP001279553">
    <property type="component" value="Unassembled WGS sequence"/>
</dbReference>
<dbReference type="Pfam" id="PF02633">
    <property type="entry name" value="Creatininase"/>
    <property type="match status" value="1"/>
</dbReference>
<dbReference type="SUPFAM" id="SSF102215">
    <property type="entry name" value="Creatininase"/>
    <property type="match status" value="1"/>
</dbReference>
<evidence type="ECO:0000256" key="5">
    <source>
        <dbReference type="ARBA" id="ARBA00024029"/>
    </source>
</evidence>
<dbReference type="PANTHER" id="PTHR35005:SF1">
    <property type="entry name" value="2-AMINO-5-FORMYLAMINO-6-RIBOSYLAMINOPYRIMIDIN-4(3H)-ONE 5'-MONOPHOSPHATE DEFORMYLASE"/>
    <property type="match status" value="1"/>
</dbReference>
<dbReference type="InterPro" id="IPR003785">
    <property type="entry name" value="Creatininase/forma_Hydrolase"/>
</dbReference>
<sequence>MTNQAASKVFLEDLTSAELRAAMTRHPLVLLPLGSQEDQGAHAPMGDFRLAGAIAGRIAEAARALGSAVLVAPTLPFGTADHFGMVPGGLALSPASFRAVLHDLIGDLRRNGLERIVLLNGHGGNVPIIHEVTLAIRRAGGPVIPSVYLWKIARELMIRRLGTGDARFGHGGEPLASIGLALRGDAMRPDFAVAPARAGVVAGYQVAGFGAIRFEGIEIDAPVEYHEVAPNSAAGDATGADAALGAAVVDDLVALIARFCVNEAGRS</sequence>
<comment type="caution">
    <text evidence="6">The sequence shown here is derived from an EMBL/GenBank/DDBJ whole genome shotgun (WGS) entry which is preliminary data.</text>
</comment>
<comment type="cofactor">
    <cofactor evidence="1">
        <name>Zn(2+)</name>
        <dbReference type="ChEBI" id="CHEBI:29105"/>
    </cofactor>
</comment>
<dbReference type="AlphaFoldDB" id="A0AAW9DNF7"/>
<reference evidence="6 7" key="1">
    <citation type="submission" date="2023-11" db="EMBL/GenBank/DDBJ databases">
        <title>MicrobeMod: A computational toolkit for identifying prokaryotic methylation and restriction-modification with nanopore sequencing.</title>
        <authorList>
            <person name="Crits-Christoph A."/>
            <person name="Kang S.C."/>
            <person name="Lee H."/>
            <person name="Ostrov N."/>
        </authorList>
    </citation>
    <scope>NUCLEOTIDE SEQUENCE [LARGE SCALE GENOMIC DNA]</scope>
    <source>
        <strain evidence="6 7">DSMZ 700</strain>
    </source>
</reference>
<dbReference type="GO" id="GO:0009231">
    <property type="term" value="P:riboflavin biosynthetic process"/>
    <property type="evidence" value="ECO:0007669"/>
    <property type="project" value="TreeGrafter"/>
</dbReference>
<keyword evidence="4" id="KW-0862">Zinc</keyword>
<protein>
    <submittedName>
        <fullName evidence="6">Creatininase family protein</fullName>
    </submittedName>
</protein>
<keyword evidence="3" id="KW-0378">Hydrolase</keyword>
<dbReference type="InterPro" id="IPR024087">
    <property type="entry name" value="Creatininase-like_sf"/>
</dbReference>
<proteinExistence type="inferred from homology"/>
<evidence type="ECO:0000256" key="4">
    <source>
        <dbReference type="ARBA" id="ARBA00022833"/>
    </source>
</evidence>
<dbReference type="GO" id="GO:0016811">
    <property type="term" value="F:hydrolase activity, acting on carbon-nitrogen (but not peptide) bonds, in linear amides"/>
    <property type="evidence" value="ECO:0007669"/>
    <property type="project" value="TreeGrafter"/>
</dbReference>
<dbReference type="EMBL" id="JAWXYB010000018">
    <property type="protein sequence ID" value="MDX5930596.1"/>
    <property type="molecule type" value="Genomic_DNA"/>
</dbReference>
<dbReference type="PANTHER" id="PTHR35005">
    <property type="entry name" value="3-DEHYDRO-SCYLLO-INOSOSE HYDROLASE"/>
    <property type="match status" value="1"/>
</dbReference>
<evidence type="ECO:0000313" key="7">
    <source>
        <dbReference type="Proteomes" id="UP001279553"/>
    </source>
</evidence>
<dbReference type="Gene3D" id="3.40.50.10310">
    <property type="entry name" value="Creatininase"/>
    <property type="match status" value="1"/>
</dbReference>
<accession>A0AAW9DNF7</accession>
<keyword evidence="2" id="KW-0479">Metal-binding</keyword>
<evidence type="ECO:0000256" key="2">
    <source>
        <dbReference type="ARBA" id="ARBA00022723"/>
    </source>
</evidence>
<gene>
    <name evidence="6" type="ORF">SIL87_07450</name>
</gene>
<dbReference type="GO" id="GO:0046872">
    <property type="term" value="F:metal ion binding"/>
    <property type="evidence" value="ECO:0007669"/>
    <property type="project" value="UniProtKB-KW"/>
</dbReference>
<evidence type="ECO:0000256" key="3">
    <source>
        <dbReference type="ARBA" id="ARBA00022801"/>
    </source>
</evidence>
<organism evidence="6 7">
    <name type="scientific">Acidiphilium acidophilum</name>
    <name type="common">Thiobacillus acidophilus</name>
    <dbReference type="NCBI Taxonomy" id="76588"/>
    <lineage>
        <taxon>Bacteria</taxon>
        <taxon>Pseudomonadati</taxon>
        <taxon>Pseudomonadota</taxon>
        <taxon>Alphaproteobacteria</taxon>
        <taxon>Acetobacterales</taxon>
        <taxon>Acidocellaceae</taxon>
        <taxon>Acidiphilium</taxon>
    </lineage>
</organism>
<comment type="similarity">
    <text evidence="5">Belongs to the creatininase superfamily.</text>
</comment>